<protein>
    <submittedName>
        <fullName evidence="3">Regulator of rDNA transcription 14</fullName>
    </submittedName>
</protein>
<dbReference type="Proteomes" id="UP000095282">
    <property type="component" value="Unplaced"/>
</dbReference>
<organism evidence="2 3">
    <name type="scientific">Caenorhabditis tropicalis</name>
    <dbReference type="NCBI Taxonomy" id="1561998"/>
    <lineage>
        <taxon>Eukaryota</taxon>
        <taxon>Metazoa</taxon>
        <taxon>Ecdysozoa</taxon>
        <taxon>Nematoda</taxon>
        <taxon>Chromadorea</taxon>
        <taxon>Rhabditida</taxon>
        <taxon>Rhabditina</taxon>
        <taxon>Rhabditomorpha</taxon>
        <taxon>Rhabditoidea</taxon>
        <taxon>Rhabditidae</taxon>
        <taxon>Peloderinae</taxon>
        <taxon>Caenorhabditis</taxon>
    </lineage>
</organism>
<evidence type="ECO:0000313" key="2">
    <source>
        <dbReference type="Proteomes" id="UP000095282"/>
    </source>
</evidence>
<accession>A0A1I7TU96</accession>
<feature type="region of interest" description="Disordered" evidence="1">
    <location>
        <begin position="119"/>
        <end position="138"/>
    </location>
</feature>
<feature type="compositionally biased region" description="Acidic residues" evidence="1">
    <location>
        <begin position="128"/>
        <end position="138"/>
    </location>
</feature>
<dbReference type="WBParaSite" id="Csp11.Scaffold629.g11846.t1">
    <property type="protein sequence ID" value="Csp11.Scaffold629.g11846.t1"/>
    <property type="gene ID" value="Csp11.Scaffold629.g11846"/>
</dbReference>
<sequence length="138" mass="16393">MCGLTVFQKRLLERLHGRAEKRRNRSMKKRISKKPSLQEIPENEEIHFDRKRVSNSVEEVVVKEKKIRLERDLKTHQINQISEREDSGRRNPVLSVEVSGRVNPIDRFYSDDYEIPVTPPLLNYKEDSSDDQFKDDEE</sequence>
<keyword evidence="2" id="KW-1185">Reference proteome</keyword>
<evidence type="ECO:0000256" key="1">
    <source>
        <dbReference type="SAM" id="MobiDB-lite"/>
    </source>
</evidence>
<feature type="compositionally biased region" description="Basic residues" evidence="1">
    <location>
        <begin position="19"/>
        <end position="33"/>
    </location>
</feature>
<reference evidence="3" key="1">
    <citation type="submission" date="2016-11" db="UniProtKB">
        <authorList>
            <consortium name="WormBaseParasite"/>
        </authorList>
    </citation>
    <scope>IDENTIFICATION</scope>
</reference>
<name>A0A1I7TU96_9PELO</name>
<evidence type="ECO:0000313" key="3">
    <source>
        <dbReference type="WBParaSite" id="Csp11.Scaffold629.g11846.t1"/>
    </source>
</evidence>
<proteinExistence type="predicted"/>
<dbReference type="AlphaFoldDB" id="A0A1I7TU96"/>
<feature type="region of interest" description="Disordered" evidence="1">
    <location>
        <begin position="19"/>
        <end position="38"/>
    </location>
</feature>